<evidence type="ECO:0000256" key="6">
    <source>
        <dbReference type="ARBA" id="ARBA00023136"/>
    </source>
</evidence>
<evidence type="ECO:0000256" key="7">
    <source>
        <dbReference type="SAM" id="Phobius"/>
    </source>
</evidence>
<evidence type="ECO:0000256" key="3">
    <source>
        <dbReference type="ARBA" id="ARBA00022475"/>
    </source>
</evidence>
<feature type="transmembrane region" description="Helical" evidence="7">
    <location>
        <begin position="95"/>
        <end position="115"/>
    </location>
</feature>
<accession>A0A151CG04</accession>
<organism evidence="8 9">
    <name type="scientific">Sulfurovum riftiae</name>
    <dbReference type="NCBI Taxonomy" id="1630136"/>
    <lineage>
        <taxon>Bacteria</taxon>
        <taxon>Pseudomonadati</taxon>
        <taxon>Campylobacterota</taxon>
        <taxon>Epsilonproteobacteria</taxon>
        <taxon>Campylobacterales</taxon>
        <taxon>Sulfurovaceae</taxon>
        <taxon>Sulfurovum</taxon>
    </lineage>
</organism>
<comment type="caution">
    <text evidence="8">The sequence shown here is derived from an EMBL/GenBank/DDBJ whole genome shotgun (WGS) entry which is preliminary data.</text>
</comment>
<feature type="transmembrane region" description="Helical" evidence="7">
    <location>
        <begin position="235"/>
        <end position="254"/>
    </location>
</feature>
<feature type="transmembrane region" description="Helical" evidence="7">
    <location>
        <begin position="38"/>
        <end position="66"/>
    </location>
</feature>
<feature type="transmembrane region" description="Helical" evidence="7">
    <location>
        <begin position="127"/>
        <end position="150"/>
    </location>
</feature>
<dbReference type="Proteomes" id="UP000075359">
    <property type="component" value="Unassembled WGS sequence"/>
</dbReference>
<evidence type="ECO:0000256" key="5">
    <source>
        <dbReference type="ARBA" id="ARBA00022989"/>
    </source>
</evidence>
<dbReference type="AlphaFoldDB" id="A0A151CG04"/>
<feature type="non-terminal residue" evidence="8">
    <location>
        <position position="1"/>
    </location>
</feature>
<proteinExistence type="inferred from homology"/>
<name>A0A151CG04_9BACT</name>
<evidence type="ECO:0000256" key="2">
    <source>
        <dbReference type="ARBA" id="ARBA00007430"/>
    </source>
</evidence>
<feature type="non-terminal residue" evidence="8">
    <location>
        <position position="319"/>
    </location>
</feature>
<feature type="transmembrane region" description="Helical" evidence="7">
    <location>
        <begin position="260"/>
        <end position="283"/>
    </location>
</feature>
<keyword evidence="6 7" id="KW-0472">Membrane</keyword>
<dbReference type="PANTHER" id="PTHR30250:SF10">
    <property type="entry name" value="LIPOPOLYSACCHARIDE BIOSYNTHESIS PROTEIN WZXC"/>
    <property type="match status" value="1"/>
</dbReference>
<protein>
    <recommendedName>
        <fullName evidence="10">Polysaccharide biosynthesis protein</fullName>
    </recommendedName>
</protein>
<dbReference type="PANTHER" id="PTHR30250">
    <property type="entry name" value="PST FAMILY PREDICTED COLANIC ACID TRANSPORTER"/>
    <property type="match status" value="1"/>
</dbReference>
<dbReference type="GO" id="GO:0005886">
    <property type="term" value="C:plasma membrane"/>
    <property type="evidence" value="ECO:0007669"/>
    <property type="project" value="UniProtKB-SubCell"/>
</dbReference>
<comment type="similarity">
    <text evidence="2">Belongs to the polysaccharide synthase family.</text>
</comment>
<feature type="transmembrane region" description="Helical" evidence="7">
    <location>
        <begin position="186"/>
        <end position="204"/>
    </location>
</feature>
<comment type="subcellular location">
    <subcellularLocation>
        <location evidence="1">Cell membrane</location>
        <topology evidence="1">Multi-pass membrane protein</topology>
    </subcellularLocation>
</comment>
<keyword evidence="3" id="KW-1003">Cell membrane</keyword>
<gene>
    <name evidence="8" type="ORF">AS592_12090</name>
</gene>
<evidence type="ECO:0000256" key="4">
    <source>
        <dbReference type="ARBA" id="ARBA00022692"/>
    </source>
</evidence>
<keyword evidence="4 7" id="KW-0812">Transmembrane</keyword>
<reference evidence="8 9" key="1">
    <citation type="submission" date="2015-11" db="EMBL/GenBank/DDBJ databases">
        <title>Draft genome of Sulfurovum riftiae 1812E, a member of the Epsilonproteobacteria isolated from the tube of the deep-sea hydrothermal vent tubewom Riftia pachyptila.</title>
        <authorList>
            <person name="Vetriani C."/>
            <person name="Giovannelli D."/>
        </authorList>
    </citation>
    <scope>NUCLEOTIDE SEQUENCE [LARGE SCALE GENOMIC DNA]</scope>
    <source>
        <strain evidence="8 9">1812E</strain>
    </source>
</reference>
<evidence type="ECO:0000256" key="1">
    <source>
        <dbReference type="ARBA" id="ARBA00004651"/>
    </source>
</evidence>
<dbReference type="InterPro" id="IPR050833">
    <property type="entry name" value="Poly_Biosynth_Transport"/>
</dbReference>
<keyword evidence="9" id="KW-1185">Reference proteome</keyword>
<evidence type="ECO:0008006" key="10">
    <source>
        <dbReference type="Google" id="ProtNLM"/>
    </source>
</evidence>
<evidence type="ECO:0000313" key="9">
    <source>
        <dbReference type="Proteomes" id="UP000075359"/>
    </source>
</evidence>
<dbReference type="EMBL" id="LNKT01000024">
    <property type="protein sequence ID" value="KYJ86431.1"/>
    <property type="molecule type" value="Genomic_DNA"/>
</dbReference>
<dbReference type="RefSeq" id="WP_067331027.1">
    <property type="nucleotide sequence ID" value="NZ_LNKT01000024.1"/>
</dbReference>
<dbReference type="STRING" id="1630136.AS592_12090"/>
<evidence type="ECO:0000313" key="8">
    <source>
        <dbReference type="EMBL" id="KYJ86431.1"/>
    </source>
</evidence>
<keyword evidence="5 7" id="KW-1133">Transmembrane helix</keyword>
<feature type="transmembrane region" description="Helical" evidence="7">
    <location>
        <begin position="7"/>
        <end position="32"/>
    </location>
</feature>
<feature type="transmembrane region" description="Helical" evidence="7">
    <location>
        <begin position="162"/>
        <end position="180"/>
    </location>
</feature>
<sequence>LEIDNALLWVLINKLWSILKGPINLFFIISYLTKNEQGLWYTFLSLGALTVFAEMGFTVIITQFVSHEYAHLKEMRGFLKGSYDSRDKLVSLVRYALKFYLIIVPVAIVILFVIGKYFLADVNSKVFFLWMLFSITGGVNLLVSLLQSIVQGLDKVALIQKNIFVGSLILPISSWLLLYFGAGLSTLVIANILSIILMSLLFFIKTKKIFFQISRHKISTKYTWFNEIVKLQWKYAVSWIAGYFIFQFMTPMIYKNEGVVLAGQFGLTLSLIKSLSTISGSWLETKVPKMNMLVAYHNKNALDVMFWKNASIGFGVFII</sequence>